<feature type="compositionally biased region" description="Acidic residues" evidence="1">
    <location>
        <begin position="330"/>
        <end position="339"/>
    </location>
</feature>
<feature type="compositionally biased region" description="Low complexity" evidence="1">
    <location>
        <begin position="300"/>
        <end position="310"/>
    </location>
</feature>
<name>A0A9P6Y9R6_RHIOR</name>
<proteinExistence type="predicted"/>
<dbReference type="SMART" id="SM00343">
    <property type="entry name" value="ZnF_C2HC"/>
    <property type="match status" value="2"/>
</dbReference>
<feature type="region of interest" description="Disordered" evidence="1">
    <location>
        <begin position="259"/>
        <end position="371"/>
    </location>
</feature>
<dbReference type="Proteomes" id="UP000717996">
    <property type="component" value="Unassembled WGS sequence"/>
</dbReference>
<dbReference type="InterPro" id="IPR001878">
    <property type="entry name" value="Znf_CCHC"/>
</dbReference>
<reference evidence="3" key="1">
    <citation type="journal article" date="2020" name="Microb. Genom.">
        <title>Genetic diversity of clinical and environmental Mucorales isolates obtained from an investigation of mucormycosis cases among solid organ transplant recipients.</title>
        <authorList>
            <person name="Nguyen M.H."/>
            <person name="Kaul D."/>
            <person name="Muto C."/>
            <person name="Cheng S.J."/>
            <person name="Richter R.A."/>
            <person name="Bruno V.M."/>
            <person name="Liu G."/>
            <person name="Beyhan S."/>
            <person name="Sundermann A.J."/>
            <person name="Mounaud S."/>
            <person name="Pasculle A.W."/>
            <person name="Nierman W.C."/>
            <person name="Driscoll E."/>
            <person name="Cumbie R."/>
            <person name="Clancy C.J."/>
            <person name="Dupont C.L."/>
        </authorList>
    </citation>
    <scope>NUCLEOTIDE SEQUENCE</scope>
    <source>
        <strain evidence="3">GL16</strain>
    </source>
</reference>
<feature type="region of interest" description="Disordered" evidence="1">
    <location>
        <begin position="53"/>
        <end position="89"/>
    </location>
</feature>
<accession>A0A9P6Y9R6</accession>
<dbReference type="Gene3D" id="4.10.60.10">
    <property type="entry name" value="Zinc finger, CCHC-type"/>
    <property type="match status" value="1"/>
</dbReference>
<dbReference type="GO" id="GO:0003676">
    <property type="term" value="F:nucleic acid binding"/>
    <property type="evidence" value="ECO:0007669"/>
    <property type="project" value="InterPro"/>
</dbReference>
<dbReference type="GO" id="GO:0008270">
    <property type="term" value="F:zinc ion binding"/>
    <property type="evidence" value="ECO:0007669"/>
    <property type="project" value="InterPro"/>
</dbReference>
<feature type="compositionally biased region" description="Low complexity" evidence="1">
    <location>
        <begin position="69"/>
        <end position="81"/>
    </location>
</feature>
<organism evidence="3 4">
    <name type="scientific">Rhizopus oryzae</name>
    <name type="common">Mucormycosis agent</name>
    <name type="synonym">Rhizopus arrhizus var. delemar</name>
    <dbReference type="NCBI Taxonomy" id="64495"/>
    <lineage>
        <taxon>Eukaryota</taxon>
        <taxon>Fungi</taxon>
        <taxon>Fungi incertae sedis</taxon>
        <taxon>Mucoromycota</taxon>
        <taxon>Mucoromycotina</taxon>
        <taxon>Mucoromycetes</taxon>
        <taxon>Mucorales</taxon>
        <taxon>Mucorineae</taxon>
        <taxon>Rhizopodaceae</taxon>
        <taxon>Rhizopus</taxon>
    </lineage>
</organism>
<feature type="domain" description="CCHC-type" evidence="2">
    <location>
        <begin position="188"/>
        <end position="204"/>
    </location>
</feature>
<comment type="caution">
    <text evidence="3">The sequence shown here is derived from an EMBL/GenBank/DDBJ whole genome shotgun (WGS) entry which is preliminary data.</text>
</comment>
<dbReference type="OrthoDB" id="7608935at2759"/>
<evidence type="ECO:0000313" key="3">
    <source>
        <dbReference type="EMBL" id="KAG1542883.1"/>
    </source>
</evidence>
<dbReference type="AlphaFoldDB" id="A0A9P6Y9R6"/>
<evidence type="ECO:0000313" key="4">
    <source>
        <dbReference type="Proteomes" id="UP000717996"/>
    </source>
</evidence>
<dbReference type="EMBL" id="JAANIT010001003">
    <property type="protein sequence ID" value="KAG1542883.1"/>
    <property type="molecule type" value="Genomic_DNA"/>
</dbReference>
<feature type="compositionally biased region" description="Basic and acidic residues" evidence="1">
    <location>
        <begin position="259"/>
        <end position="272"/>
    </location>
</feature>
<protein>
    <recommendedName>
        <fullName evidence="2">CCHC-type domain-containing protein</fullName>
    </recommendedName>
</protein>
<evidence type="ECO:0000259" key="2">
    <source>
        <dbReference type="SMART" id="SM00343"/>
    </source>
</evidence>
<feature type="compositionally biased region" description="Basic and acidic residues" evidence="1">
    <location>
        <begin position="340"/>
        <end position="349"/>
    </location>
</feature>
<gene>
    <name evidence="3" type="ORF">G6F51_007008</name>
</gene>
<feature type="domain" description="CCHC-type" evidence="2">
    <location>
        <begin position="227"/>
        <end position="243"/>
    </location>
</feature>
<sequence>MYQDNEEEIELLRQYEDEDPLADKHKYFSDGMDSDLEDKIVSIVQYQAGVTKEPSKTNLSMPETRPKYTTTANSSKSSANKIGKDHASENTSKKHTLFAITDERADVSFLSKEREKKLVLDNTMSTSSSDTEGLQVTSYISLDKEDREQNLKIHELVDSIIKCFVLNATNPDTQIMTAARKRCDWPSYCRRCKEDDHSSFECKNQCCNRFYHNYINKKPIEKSIDKYCYYCAKRSHYGDECPYLSRRLKLIPSIFSSRHTVEQKRKKEKDSISHLGKHTYQDNEDDDNQSLSDDSTEVKSAISISSDGSSQDTNVNYRMDISKKRRGEATDDDDSDDDRESSYSKDKKLQSTSKRRKLNISDDTMTKRKPI</sequence>
<evidence type="ECO:0000256" key="1">
    <source>
        <dbReference type="SAM" id="MobiDB-lite"/>
    </source>
</evidence>